<dbReference type="SUPFAM" id="SSF141371">
    <property type="entry name" value="PilZ domain-like"/>
    <property type="match status" value="1"/>
</dbReference>
<dbReference type="InterPro" id="IPR009875">
    <property type="entry name" value="PilZ_domain"/>
</dbReference>
<evidence type="ECO:0000256" key="1">
    <source>
        <dbReference type="SAM" id="Phobius"/>
    </source>
</evidence>
<keyword evidence="1" id="KW-1133">Transmembrane helix</keyword>
<gene>
    <name evidence="3" type="ORF">GRI62_08565</name>
</gene>
<sequence length="142" mass="15126">MLAGKGQARSDARTTAMLQGRMRDAGGTYPVRVGDISAKGMLVVSERPPARGTIVDILVNGHHVAGQVRWVSGRRFGVRTNDRIDVAALVAGRRASKHVAGRKIEAANDPGEWSTGKQVLAYGLLGITALATAYLLVTYLVF</sequence>
<name>A0A845A7Y4_9SPHN</name>
<dbReference type="AlphaFoldDB" id="A0A845A7Y4"/>
<keyword evidence="4" id="KW-1185">Reference proteome</keyword>
<dbReference type="EMBL" id="WTYH01000001">
    <property type="protein sequence ID" value="MXO93659.1"/>
    <property type="molecule type" value="Genomic_DNA"/>
</dbReference>
<proteinExistence type="predicted"/>
<organism evidence="3 4">
    <name type="scientific">Aurantiacibacter arachoides</name>
    <dbReference type="NCBI Taxonomy" id="1850444"/>
    <lineage>
        <taxon>Bacteria</taxon>
        <taxon>Pseudomonadati</taxon>
        <taxon>Pseudomonadota</taxon>
        <taxon>Alphaproteobacteria</taxon>
        <taxon>Sphingomonadales</taxon>
        <taxon>Erythrobacteraceae</taxon>
        <taxon>Aurantiacibacter</taxon>
    </lineage>
</organism>
<comment type="caution">
    <text evidence="3">The sequence shown here is derived from an EMBL/GenBank/DDBJ whole genome shotgun (WGS) entry which is preliminary data.</text>
</comment>
<keyword evidence="1" id="KW-0472">Membrane</keyword>
<accession>A0A845A7Y4</accession>
<feature type="domain" description="PilZ" evidence="2">
    <location>
        <begin position="7"/>
        <end position="86"/>
    </location>
</feature>
<keyword evidence="1" id="KW-0812">Transmembrane</keyword>
<dbReference type="RefSeq" id="WP_131452908.1">
    <property type="nucleotide sequence ID" value="NZ_BMJK01000001.1"/>
</dbReference>
<dbReference type="Pfam" id="PF07238">
    <property type="entry name" value="PilZ"/>
    <property type="match status" value="1"/>
</dbReference>
<evidence type="ECO:0000313" key="4">
    <source>
        <dbReference type="Proteomes" id="UP000460626"/>
    </source>
</evidence>
<evidence type="ECO:0000259" key="2">
    <source>
        <dbReference type="Pfam" id="PF07238"/>
    </source>
</evidence>
<dbReference type="Proteomes" id="UP000460626">
    <property type="component" value="Unassembled WGS sequence"/>
</dbReference>
<dbReference type="GO" id="GO:0035438">
    <property type="term" value="F:cyclic-di-GMP binding"/>
    <property type="evidence" value="ECO:0007669"/>
    <property type="project" value="InterPro"/>
</dbReference>
<reference evidence="3 4" key="1">
    <citation type="submission" date="2019-12" db="EMBL/GenBank/DDBJ databases">
        <title>Genomic-based taxomic classification of the family Erythrobacteraceae.</title>
        <authorList>
            <person name="Xu L."/>
        </authorList>
    </citation>
    <scope>NUCLEOTIDE SEQUENCE [LARGE SCALE GENOMIC DNA]</scope>
    <source>
        <strain evidence="3 4">RC4-10-4</strain>
    </source>
</reference>
<protein>
    <recommendedName>
        <fullName evidence="2">PilZ domain-containing protein</fullName>
    </recommendedName>
</protein>
<feature type="transmembrane region" description="Helical" evidence="1">
    <location>
        <begin position="119"/>
        <end position="141"/>
    </location>
</feature>
<evidence type="ECO:0000313" key="3">
    <source>
        <dbReference type="EMBL" id="MXO93659.1"/>
    </source>
</evidence>
<dbReference type="OrthoDB" id="7429082at2"/>